<keyword evidence="1" id="KW-0175">Coiled coil</keyword>
<gene>
    <name evidence="2" type="ORF">DPV98_10795</name>
</gene>
<dbReference type="InterPro" id="IPR010064">
    <property type="entry name" value="HK97-gp10_tail"/>
</dbReference>
<evidence type="ECO:0008006" key="4">
    <source>
        <dbReference type="Google" id="ProtNLM"/>
    </source>
</evidence>
<reference evidence="2 3" key="1">
    <citation type="submission" date="2018-05" db="EMBL/GenBank/DDBJ databases">
        <title>Draft Genome Sequences for a Diverse set of 7 Haemophilus Species.</title>
        <authorList>
            <person name="Nichols M."/>
            <person name="Topaz N."/>
            <person name="Wang X."/>
            <person name="Wang X."/>
            <person name="Boxrud D."/>
        </authorList>
    </citation>
    <scope>NUCLEOTIDE SEQUENCE [LARGE SCALE GENOMIC DNA]</scope>
    <source>
        <strain evidence="2 3">C2010039593</strain>
    </source>
</reference>
<dbReference type="RefSeq" id="WP_111313742.1">
    <property type="nucleotide sequence ID" value="NZ_QEQD01000018.1"/>
</dbReference>
<feature type="coiled-coil region" evidence="1">
    <location>
        <begin position="1"/>
        <end position="28"/>
    </location>
</feature>
<accession>A0A369Z8G6</accession>
<evidence type="ECO:0000256" key="1">
    <source>
        <dbReference type="SAM" id="Coils"/>
    </source>
</evidence>
<proteinExistence type="predicted"/>
<dbReference type="AlphaFoldDB" id="A0A369Z8G6"/>
<evidence type="ECO:0000313" key="2">
    <source>
        <dbReference type="EMBL" id="RDE99555.1"/>
    </source>
</evidence>
<dbReference type="EMBL" id="QEQD01000018">
    <property type="protein sequence ID" value="RDE99555.1"/>
    <property type="molecule type" value="Genomic_DNA"/>
</dbReference>
<name>A0A369Z8G6_HAEPH</name>
<dbReference type="Pfam" id="PF04883">
    <property type="entry name" value="HK97-gp10_like"/>
    <property type="match status" value="1"/>
</dbReference>
<dbReference type="Proteomes" id="UP000253999">
    <property type="component" value="Unassembled WGS sequence"/>
</dbReference>
<sequence length="153" mass="17494">MNSIDAQLKQLNANIRKKEREMKSAAKKGIRKALNAAAKEVKNTIKPNVPTLKKSTDFRQKGTVRDNIRHRTKVAKDGLSGSSVIRVRRTKGKRMARVSDNTKDRRDPFYWFMVERGTKKMKARPFLAKGEQAMPKARRMAAEILETELKKAV</sequence>
<evidence type="ECO:0000313" key="3">
    <source>
        <dbReference type="Proteomes" id="UP000253999"/>
    </source>
</evidence>
<comment type="caution">
    <text evidence="2">The sequence shown here is derived from an EMBL/GenBank/DDBJ whole genome shotgun (WGS) entry which is preliminary data.</text>
</comment>
<organism evidence="2 3">
    <name type="scientific">Haemophilus parahaemolyticus</name>
    <dbReference type="NCBI Taxonomy" id="735"/>
    <lineage>
        <taxon>Bacteria</taxon>
        <taxon>Pseudomonadati</taxon>
        <taxon>Pseudomonadota</taxon>
        <taxon>Gammaproteobacteria</taxon>
        <taxon>Pasteurellales</taxon>
        <taxon>Pasteurellaceae</taxon>
        <taxon>Haemophilus</taxon>
    </lineage>
</organism>
<protein>
    <recommendedName>
        <fullName evidence="4">Phage protein, HK97 gp10 family</fullName>
    </recommendedName>
</protein>
<dbReference type="NCBIfam" id="TIGR01725">
    <property type="entry name" value="phge_HK97_gp10"/>
    <property type="match status" value="1"/>
</dbReference>